<organism evidence="3 4">
    <name type="scientific">Phytophthora fragariae</name>
    <dbReference type="NCBI Taxonomy" id="53985"/>
    <lineage>
        <taxon>Eukaryota</taxon>
        <taxon>Sar</taxon>
        <taxon>Stramenopiles</taxon>
        <taxon>Oomycota</taxon>
        <taxon>Peronosporomycetes</taxon>
        <taxon>Peronosporales</taxon>
        <taxon>Peronosporaceae</taxon>
        <taxon>Phytophthora</taxon>
    </lineage>
</organism>
<protein>
    <recommendedName>
        <fullName evidence="2">Integrase zinc-binding domain-containing protein</fullName>
    </recommendedName>
</protein>
<comment type="caution">
    <text evidence="3">The sequence shown here is derived from an EMBL/GenBank/DDBJ whole genome shotgun (WGS) entry which is preliminary data.</text>
</comment>
<dbReference type="GO" id="GO:0003676">
    <property type="term" value="F:nucleic acid binding"/>
    <property type="evidence" value="ECO:0007669"/>
    <property type="project" value="InterPro"/>
</dbReference>
<dbReference type="InterPro" id="IPR050951">
    <property type="entry name" value="Retrovirus_Pol_polyprotein"/>
</dbReference>
<dbReference type="Gene3D" id="3.30.420.10">
    <property type="entry name" value="Ribonuclease H-like superfamily/Ribonuclease H"/>
    <property type="match status" value="1"/>
</dbReference>
<proteinExistence type="predicted"/>
<dbReference type="FunFam" id="1.10.340.70:FF:000001">
    <property type="entry name" value="Retrovirus-related Pol polyprotein from transposon gypsy-like Protein"/>
    <property type="match status" value="1"/>
</dbReference>
<dbReference type="EMBL" id="QXFY01001235">
    <property type="protein sequence ID" value="KAE9323804.1"/>
    <property type="molecule type" value="Genomic_DNA"/>
</dbReference>
<evidence type="ECO:0000313" key="3">
    <source>
        <dbReference type="EMBL" id="KAE9323804.1"/>
    </source>
</evidence>
<name>A0A6G0R992_9STRA</name>
<feature type="compositionally biased region" description="Polar residues" evidence="1">
    <location>
        <begin position="7"/>
        <end position="16"/>
    </location>
</feature>
<evidence type="ECO:0000259" key="2">
    <source>
        <dbReference type="Pfam" id="PF17921"/>
    </source>
</evidence>
<dbReference type="PANTHER" id="PTHR37984:SF5">
    <property type="entry name" value="PROTEIN NYNRIN-LIKE"/>
    <property type="match status" value="1"/>
</dbReference>
<accession>A0A6G0R992</accession>
<evidence type="ECO:0000256" key="1">
    <source>
        <dbReference type="SAM" id="MobiDB-lite"/>
    </source>
</evidence>
<dbReference type="PANTHER" id="PTHR37984">
    <property type="entry name" value="PROTEIN CBG26694"/>
    <property type="match status" value="1"/>
</dbReference>
<dbReference type="InterPro" id="IPR041588">
    <property type="entry name" value="Integrase_H2C2"/>
</dbReference>
<dbReference type="InterPro" id="IPR012337">
    <property type="entry name" value="RNaseH-like_sf"/>
</dbReference>
<dbReference type="Pfam" id="PF17921">
    <property type="entry name" value="Integrase_H2C2"/>
    <property type="match status" value="1"/>
</dbReference>
<dbReference type="AlphaFoldDB" id="A0A6G0R992"/>
<dbReference type="Gene3D" id="1.10.340.70">
    <property type="match status" value="1"/>
</dbReference>
<dbReference type="InterPro" id="IPR036397">
    <property type="entry name" value="RNaseH_sf"/>
</dbReference>
<reference evidence="3 4" key="1">
    <citation type="submission" date="2018-09" db="EMBL/GenBank/DDBJ databases">
        <title>Genomic investigation of the strawberry pathogen Phytophthora fragariae indicates pathogenicity is determined by transcriptional variation in three key races.</title>
        <authorList>
            <person name="Adams T.M."/>
            <person name="Armitage A.D."/>
            <person name="Sobczyk M.K."/>
            <person name="Bates H.J."/>
            <person name="Dunwell J.M."/>
            <person name="Nellist C.F."/>
            <person name="Harrison R.J."/>
        </authorList>
    </citation>
    <scope>NUCLEOTIDE SEQUENCE [LARGE SCALE GENOMIC DNA]</scope>
    <source>
        <strain evidence="3 4">NOV-77</strain>
    </source>
</reference>
<dbReference type="Proteomes" id="UP000486351">
    <property type="component" value="Unassembled WGS sequence"/>
</dbReference>
<feature type="domain" description="Integrase zinc-binding" evidence="2">
    <location>
        <begin position="149"/>
        <end position="203"/>
    </location>
</feature>
<dbReference type="SUPFAM" id="SSF53098">
    <property type="entry name" value="Ribonuclease H-like"/>
    <property type="match status" value="1"/>
</dbReference>
<feature type="region of interest" description="Disordered" evidence="1">
    <location>
        <begin position="1"/>
        <end position="60"/>
    </location>
</feature>
<sequence>MADLLNDANSDDQSSPLVGEGPAGGPRDAVPPNAGSDPAGRGSAKVGESDPMAGAASEPLEAPTEQLLVSPVDVFGLQQDRFVAEQRRTPWILAMLAYLESGALALDPQLRTRTLLMTPNYIVRNGVLLRRVHLKARAGPASSLEVPVIPIQFISTVLHHCHTDVLAAHVGVTKTMDKVRKHAFWHGWKRDVAEYVRECSTCGSGKGYRPWRNGLMQRMPIHELSGPFSLLVVDAVGPLVATPRGNKFILVFADYFTRWVEAFAIPRLDTTTFVETMVN</sequence>
<evidence type="ECO:0000313" key="4">
    <source>
        <dbReference type="Proteomes" id="UP000486351"/>
    </source>
</evidence>
<gene>
    <name evidence="3" type="ORF">PF008_g17264</name>
</gene>